<proteinExistence type="predicted"/>
<accession>A0A2D0KL06</accession>
<organism evidence="2 3">
    <name type="scientific">Xenorhabdus stockiae</name>
    <dbReference type="NCBI Taxonomy" id="351614"/>
    <lineage>
        <taxon>Bacteria</taxon>
        <taxon>Pseudomonadati</taxon>
        <taxon>Pseudomonadota</taxon>
        <taxon>Gammaproteobacteria</taxon>
        <taxon>Enterobacterales</taxon>
        <taxon>Morganellaceae</taxon>
        <taxon>Xenorhabdus</taxon>
    </lineage>
</organism>
<keyword evidence="1" id="KW-0472">Membrane</keyword>
<evidence type="ECO:0000313" key="2">
    <source>
        <dbReference type="EMBL" id="PHM64082.1"/>
    </source>
</evidence>
<keyword evidence="1" id="KW-1133">Transmembrane helix</keyword>
<reference evidence="2 3" key="1">
    <citation type="journal article" date="2017" name="Nat. Microbiol.">
        <title>Natural product diversity associated with the nematode symbionts Photorhabdus and Xenorhabdus.</title>
        <authorList>
            <person name="Tobias N.J."/>
            <person name="Wolff H."/>
            <person name="Djahanschiri B."/>
            <person name="Grundmann F."/>
            <person name="Kronenwerth M."/>
            <person name="Shi Y.M."/>
            <person name="Simonyi S."/>
            <person name="Grun P."/>
            <person name="Shapiro-Ilan D."/>
            <person name="Pidot S.J."/>
            <person name="Stinear T.P."/>
            <person name="Ebersberger I."/>
            <person name="Bode H.B."/>
        </authorList>
    </citation>
    <scope>NUCLEOTIDE SEQUENCE [LARGE SCALE GENOMIC DNA]</scope>
    <source>
        <strain evidence="2 3">DSM 17904</strain>
    </source>
</reference>
<dbReference type="Gene3D" id="2.60.40.4150">
    <property type="entry name" value="Type VI secretion system, lipoprotein SciN"/>
    <property type="match status" value="1"/>
</dbReference>
<dbReference type="NCBIfam" id="TIGR03352">
    <property type="entry name" value="VI_chp_3"/>
    <property type="match status" value="1"/>
</dbReference>
<dbReference type="RefSeq" id="WP_099125800.1">
    <property type="nucleotide sequence ID" value="NZ_CAWNRH010000112.1"/>
</dbReference>
<dbReference type="InterPro" id="IPR038706">
    <property type="entry name" value="Type_VI_SciN-like_sf"/>
</dbReference>
<comment type="caution">
    <text evidence="2">The sequence shown here is derived from an EMBL/GenBank/DDBJ whole genome shotgun (WGS) entry which is preliminary data.</text>
</comment>
<name>A0A2D0KL06_9GAMM</name>
<dbReference type="AlphaFoldDB" id="A0A2D0KL06"/>
<dbReference type="PANTHER" id="PTHR37625:SF4">
    <property type="entry name" value="OUTER MEMBRANE LIPOPROTEIN"/>
    <property type="match status" value="1"/>
</dbReference>
<protein>
    <recommendedName>
        <fullName evidence="4">Type VI secretion system-associated lipoprotein</fullName>
    </recommendedName>
</protein>
<dbReference type="PANTHER" id="PTHR37625">
    <property type="entry name" value="OUTER MEMBRANE LIPOPROTEIN-RELATED"/>
    <property type="match status" value="1"/>
</dbReference>
<evidence type="ECO:0000256" key="1">
    <source>
        <dbReference type="SAM" id="Phobius"/>
    </source>
</evidence>
<keyword evidence="3" id="KW-1185">Reference proteome</keyword>
<dbReference type="EMBL" id="NJAJ01000037">
    <property type="protein sequence ID" value="PHM64082.1"/>
    <property type="molecule type" value="Genomic_DNA"/>
</dbReference>
<dbReference type="InterPro" id="IPR017734">
    <property type="entry name" value="T6SS_SciN"/>
</dbReference>
<keyword evidence="1" id="KW-0812">Transmembrane</keyword>
<evidence type="ECO:0000313" key="3">
    <source>
        <dbReference type="Proteomes" id="UP000222366"/>
    </source>
</evidence>
<gene>
    <name evidence="2" type="ORF">Xsto_03357</name>
</gene>
<dbReference type="Proteomes" id="UP000222366">
    <property type="component" value="Unassembled WGS sequence"/>
</dbReference>
<dbReference type="Pfam" id="PF12790">
    <property type="entry name" value="T6SS-SciN"/>
    <property type="match status" value="1"/>
</dbReference>
<evidence type="ECO:0008006" key="4">
    <source>
        <dbReference type="Google" id="ProtNLM"/>
    </source>
</evidence>
<feature type="transmembrane region" description="Helical" evidence="1">
    <location>
        <begin position="26"/>
        <end position="47"/>
    </location>
</feature>
<sequence>MATIDSKHGSTKCIIRSNKSNNTRKGALAFILFAAMYVTGCGLTQTIGDGSAEVTRSIFYKKIKEVHLDFQVRDGSNLNDNGIALSTMVRIYQLKDRRAFDLIEYQNIFTDDINTIQSDVLSEKDLQLRPGESYSLDMPLEKGAQYVAVVAMFHSPDLTKNNWQIVIPKTALDPDKARQVELKNQAIHILPLKKD</sequence>